<evidence type="ECO:0000256" key="3">
    <source>
        <dbReference type="PROSITE-ProRule" id="PRU00283"/>
    </source>
</evidence>
<dbReference type="InterPro" id="IPR027417">
    <property type="entry name" value="P-loop_NTPase"/>
</dbReference>
<dbReference type="Pfam" id="PF16183">
    <property type="entry name" value="Kinesin_assoc"/>
    <property type="match status" value="1"/>
</dbReference>
<dbReference type="GO" id="GO:0008017">
    <property type="term" value="F:microtubule binding"/>
    <property type="evidence" value="ECO:0007669"/>
    <property type="project" value="InterPro"/>
</dbReference>
<dbReference type="GO" id="GO:0003777">
    <property type="term" value="F:microtubule motor activity"/>
    <property type="evidence" value="ECO:0007669"/>
    <property type="project" value="InterPro"/>
</dbReference>
<reference evidence="5" key="1">
    <citation type="thesis" date="2020" institute="ProQuest LLC" country="789 East Eisenhower Parkway, Ann Arbor, MI, USA">
        <title>Comparative Genomics and Chromosome Evolution.</title>
        <authorList>
            <person name="Mudd A.B."/>
        </authorList>
    </citation>
    <scope>NUCLEOTIDE SEQUENCE</scope>
    <source>
        <strain evidence="5">237g6f4</strain>
        <tissue evidence="5">Blood</tissue>
    </source>
</reference>
<dbReference type="FunFam" id="3.40.850.10:FF:000247">
    <property type="entry name" value="Kinesin family member 4A"/>
    <property type="match status" value="1"/>
</dbReference>
<comment type="caution">
    <text evidence="3">Lacks conserved residue(s) required for the propagation of feature annotation.</text>
</comment>
<evidence type="ECO:0000256" key="2">
    <source>
        <dbReference type="ARBA" id="ARBA00022840"/>
    </source>
</evidence>
<keyword evidence="2" id="KW-0067">ATP-binding</keyword>
<feature type="non-terminal residue" evidence="5">
    <location>
        <position position="1"/>
    </location>
</feature>
<dbReference type="PROSITE" id="PS50067">
    <property type="entry name" value="KINESIN_MOTOR_2"/>
    <property type="match status" value="1"/>
</dbReference>
<dbReference type="EMBL" id="WNYA01000002">
    <property type="protein sequence ID" value="KAG8586965.1"/>
    <property type="molecule type" value="Genomic_DNA"/>
</dbReference>
<dbReference type="Pfam" id="PF00225">
    <property type="entry name" value="Kinesin"/>
    <property type="match status" value="1"/>
</dbReference>
<evidence type="ECO:0000259" key="4">
    <source>
        <dbReference type="PROSITE" id="PS50067"/>
    </source>
</evidence>
<dbReference type="Proteomes" id="UP000824782">
    <property type="component" value="Unassembled WGS sequence"/>
</dbReference>
<dbReference type="GO" id="GO:0005524">
    <property type="term" value="F:ATP binding"/>
    <property type="evidence" value="ECO:0007669"/>
    <property type="project" value="UniProtKB-KW"/>
</dbReference>
<evidence type="ECO:0000313" key="5">
    <source>
        <dbReference type="EMBL" id="KAG8586965.1"/>
    </source>
</evidence>
<evidence type="ECO:0000256" key="1">
    <source>
        <dbReference type="ARBA" id="ARBA00022741"/>
    </source>
</evidence>
<dbReference type="SMART" id="SM00129">
    <property type="entry name" value="KISc"/>
    <property type="match status" value="1"/>
</dbReference>
<keyword evidence="6" id="KW-1185">Reference proteome</keyword>
<gene>
    <name evidence="5" type="ORF">GDO81_005524</name>
</gene>
<dbReference type="SUPFAM" id="SSF52540">
    <property type="entry name" value="P-loop containing nucleoside triphosphate hydrolases"/>
    <property type="match status" value="1"/>
</dbReference>
<feature type="domain" description="Kinesin motor" evidence="4">
    <location>
        <begin position="1"/>
        <end position="82"/>
    </location>
</feature>
<accession>A0AAV7CQH3</accession>
<dbReference type="InterPro" id="IPR001752">
    <property type="entry name" value="Kinesin_motor_dom"/>
</dbReference>
<evidence type="ECO:0000313" key="6">
    <source>
        <dbReference type="Proteomes" id="UP000824782"/>
    </source>
</evidence>
<dbReference type="InterPro" id="IPR036961">
    <property type="entry name" value="Kinesin_motor_dom_sf"/>
</dbReference>
<comment type="caution">
    <text evidence="5">The sequence shown here is derived from an EMBL/GenBank/DDBJ whole genome shotgun (WGS) entry which is preliminary data.</text>
</comment>
<dbReference type="PANTHER" id="PTHR47117">
    <property type="entry name" value="STAR-RELATED LIPID TRANSFER PROTEIN 9"/>
    <property type="match status" value="1"/>
</dbReference>
<proteinExistence type="inferred from homology"/>
<sequence length="210" mass="23124">EGANINKSLTTLGKVISALAEVSKKKKKTDFIPYRDSVLTWLLRENLGGNSRTAMVAALSPADINYDETLSTLRYADRAKQIKCNAIINEDPNAKLVRELKDEVTRLKELLRAQGLGDIIDIDSIEDNYPGVKYINDNQNLKNKYLLSNENQRPGHFSTASMSSLASSPSSCSLSSQVGLSTVTSIQERIMSTPGGEEAIERLKVSEDCR</sequence>
<dbReference type="InterPro" id="IPR032405">
    <property type="entry name" value="Kinesin_assoc"/>
</dbReference>
<name>A0AAV7CQH3_ENGPU</name>
<feature type="non-terminal residue" evidence="5">
    <location>
        <position position="210"/>
    </location>
</feature>
<dbReference type="PANTHER" id="PTHR47117:SF4">
    <property type="entry name" value="KINESIN-LIKE PROTEIN KIF1B ISOFORM X1"/>
    <property type="match status" value="1"/>
</dbReference>
<keyword evidence="1" id="KW-0547">Nucleotide-binding</keyword>
<dbReference type="Gene3D" id="3.40.850.10">
    <property type="entry name" value="Kinesin motor domain"/>
    <property type="match status" value="1"/>
</dbReference>
<dbReference type="AlphaFoldDB" id="A0AAV7CQH3"/>
<protein>
    <recommendedName>
        <fullName evidence="4">Kinesin motor domain-containing protein</fullName>
    </recommendedName>
</protein>
<organism evidence="5 6">
    <name type="scientific">Engystomops pustulosus</name>
    <name type="common">Tungara frog</name>
    <name type="synonym">Physalaemus pustulosus</name>
    <dbReference type="NCBI Taxonomy" id="76066"/>
    <lineage>
        <taxon>Eukaryota</taxon>
        <taxon>Metazoa</taxon>
        <taxon>Chordata</taxon>
        <taxon>Craniata</taxon>
        <taxon>Vertebrata</taxon>
        <taxon>Euteleostomi</taxon>
        <taxon>Amphibia</taxon>
        <taxon>Batrachia</taxon>
        <taxon>Anura</taxon>
        <taxon>Neobatrachia</taxon>
        <taxon>Hyloidea</taxon>
        <taxon>Leptodactylidae</taxon>
        <taxon>Leiuperinae</taxon>
        <taxon>Engystomops</taxon>
    </lineage>
</organism>
<dbReference type="GO" id="GO:0007018">
    <property type="term" value="P:microtubule-based movement"/>
    <property type="evidence" value="ECO:0007669"/>
    <property type="project" value="InterPro"/>
</dbReference>
<comment type="similarity">
    <text evidence="3">Belongs to the TRAFAC class myosin-kinesin ATPase superfamily. Kinesin family.</text>
</comment>